<dbReference type="Proteomes" id="UP000569732">
    <property type="component" value="Unassembled WGS sequence"/>
</dbReference>
<dbReference type="RefSeq" id="WP_180569084.1">
    <property type="nucleotide sequence ID" value="NZ_JAPJZK010000001.1"/>
</dbReference>
<keyword evidence="1" id="KW-0812">Transmembrane</keyword>
<protein>
    <submittedName>
        <fullName evidence="2">Uncharacterized protein</fullName>
    </submittedName>
</protein>
<keyword evidence="3" id="KW-1185">Reference proteome</keyword>
<keyword evidence="1" id="KW-0472">Membrane</keyword>
<accession>A0A853I0Y1</accession>
<sequence length="76" mass="8445">MEIITTNVPQRGILIMQYILFITLVTGYGAIHTQEVEGFLSKSQCEEAKQKIISNNRKELGVSALGVCVQKGVIRH</sequence>
<gene>
    <name evidence="2" type="ORF">H0A36_13670</name>
</gene>
<evidence type="ECO:0000256" key="1">
    <source>
        <dbReference type="SAM" id="Phobius"/>
    </source>
</evidence>
<comment type="caution">
    <text evidence="2">The sequence shown here is derived from an EMBL/GenBank/DDBJ whole genome shotgun (WGS) entry which is preliminary data.</text>
</comment>
<name>A0A853I0Y1_9GAMM</name>
<evidence type="ECO:0000313" key="3">
    <source>
        <dbReference type="Proteomes" id="UP000569732"/>
    </source>
</evidence>
<organism evidence="2 3">
    <name type="scientific">Spartinivicinus marinus</name>
    <dbReference type="NCBI Taxonomy" id="2994442"/>
    <lineage>
        <taxon>Bacteria</taxon>
        <taxon>Pseudomonadati</taxon>
        <taxon>Pseudomonadota</taxon>
        <taxon>Gammaproteobacteria</taxon>
        <taxon>Oceanospirillales</taxon>
        <taxon>Zooshikellaceae</taxon>
        <taxon>Spartinivicinus</taxon>
    </lineage>
</organism>
<reference evidence="2 3" key="1">
    <citation type="submission" date="2020-07" db="EMBL/GenBank/DDBJ databases">
        <title>Endozoicomonas sp. nov., isolated from sediment.</title>
        <authorList>
            <person name="Gu T."/>
        </authorList>
    </citation>
    <scope>NUCLEOTIDE SEQUENCE [LARGE SCALE GENOMIC DNA]</scope>
    <source>
        <strain evidence="2 3">SM1973</strain>
    </source>
</reference>
<proteinExistence type="predicted"/>
<keyword evidence="1" id="KW-1133">Transmembrane helix</keyword>
<evidence type="ECO:0000313" key="2">
    <source>
        <dbReference type="EMBL" id="NYZ67063.1"/>
    </source>
</evidence>
<dbReference type="EMBL" id="JACCKB010000020">
    <property type="protein sequence ID" value="NYZ67063.1"/>
    <property type="molecule type" value="Genomic_DNA"/>
</dbReference>
<feature type="transmembrane region" description="Helical" evidence="1">
    <location>
        <begin position="12"/>
        <end position="31"/>
    </location>
</feature>
<dbReference type="AlphaFoldDB" id="A0A853I0Y1"/>